<name>A0A076PNZ0_COMTE</name>
<dbReference type="HOGENOM" id="CLU_818053_0_0_4"/>
<reference evidence="1 2" key="1">
    <citation type="journal article" date="2014" name="Genome Announc.">
        <title>Complete Genome Sequence of Polychlorinated Biphenyl Degrader Comamonas testosteroni TK102 (NBRC 109938).</title>
        <authorList>
            <person name="Fukuda K."/>
            <person name="Hosoyama A."/>
            <person name="Tsuchikane K."/>
            <person name="Ohji S."/>
            <person name="Yamazoe A."/>
            <person name="Fujita N."/>
            <person name="Shintani M."/>
            <person name="Kimbara K."/>
        </authorList>
    </citation>
    <scope>NUCLEOTIDE SEQUENCE [LARGE SCALE GENOMIC DNA]</scope>
    <source>
        <strain evidence="1">TK102</strain>
    </source>
</reference>
<evidence type="ECO:0000313" key="1">
    <source>
        <dbReference type="EMBL" id="AIJ48519.1"/>
    </source>
</evidence>
<dbReference type="KEGG" id="ctes:O987_22145"/>
<proteinExistence type="predicted"/>
<sequence>MITKSHPIMRNFDTVPARADFGYQCLVSPQKVSGAKLADLRDHFGLKLTKHMPFGSVRDDEGHIYSVVRALNAPGSTPNPTKFIFQSTRLDGQNIRIDKEKIAPRALTMFPARGLDGDTAWWSSHPEDPGQPWRLTASGTGFSWQEEGLFDLTGRLIGNGMQWYLPGVDWGTFYVAQIYDVQGTCEGRSVKGMISLDQAWMAEGGSIHMHKDLVVNNKMHVIWWNFATIYKDGTWDVGSFLVGHDKLGYAIVQNEKGEVRCTTDIEGKVRHEKDGWFAEDARIVLEGKEEWEFLPDPKGRMLDFVGGFPVTAQQEGRWRRVGDTREPDRWMAWGESDKRNGTARNVRGTEI</sequence>
<evidence type="ECO:0008006" key="3">
    <source>
        <dbReference type="Google" id="ProtNLM"/>
    </source>
</evidence>
<gene>
    <name evidence="1" type="ORF">O987_22145</name>
</gene>
<organism evidence="1 2">
    <name type="scientific">Comamonas testosteroni TK102</name>
    <dbReference type="NCBI Taxonomy" id="1392005"/>
    <lineage>
        <taxon>Bacteria</taxon>
        <taxon>Pseudomonadati</taxon>
        <taxon>Pseudomonadota</taxon>
        <taxon>Betaproteobacteria</taxon>
        <taxon>Burkholderiales</taxon>
        <taxon>Comamonadaceae</taxon>
        <taxon>Comamonas</taxon>
    </lineage>
</organism>
<protein>
    <recommendedName>
        <fullName evidence="3">AttH domain-containing protein</fullName>
    </recommendedName>
</protein>
<dbReference type="AlphaFoldDB" id="A0A076PNZ0"/>
<dbReference type="EMBL" id="CP006704">
    <property type="protein sequence ID" value="AIJ48519.1"/>
    <property type="molecule type" value="Genomic_DNA"/>
</dbReference>
<evidence type="ECO:0000313" key="2">
    <source>
        <dbReference type="Proteomes" id="UP000028782"/>
    </source>
</evidence>
<dbReference type="Proteomes" id="UP000028782">
    <property type="component" value="Chromosome"/>
</dbReference>
<accession>A0A076PNZ0</accession>